<name>A0ABS8XLX2_9BURK</name>
<dbReference type="Proteomes" id="UP001201463">
    <property type="component" value="Unassembled WGS sequence"/>
</dbReference>
<gene>
    <name evidence="1" type="ORF">LXT12_13310</name>
</gene>
<dbReference type="EMBL" id="JAJTWT010000005">
    <property type="protein sequence ID" value="MCE4538230.1"/>
    <property type="molecule type" value="Genomic_DNA"/>
</dbReference>
<organism evidence="1 2">
    <name type="scientific">Pelomonas caseinilytica</name>
    <dbReference type="NCBI Taxonomy" id="2906763"/>
    <lineage>
        <taxon>Bacteria</taxon>
        <taxon>Pseudomonadati</taxon>
        <taxon>Pseudomonadota</taxon>
        <taxon>Betaproteobacteria</taxon>
        <taxon>Burkholderiales</taxon>
        <taxon>Sphaerotilaceae</taxon>
        <taxon>Roseateles</taxon>
    </lineage>
</organism>
<proteinExistence type="predicted"/>
<evidence type="ECO:0000313" key="2">
    <source>
        <dbReference type="Proteomes" id="UP001201463"/>
    </source>
</evidence>
<comment type="caution">
    <text evidence="1">The sequence shown here is derived from an EMBL/GenBank/DDBJ whole genome shotgun (WGS) entry which is preliminary data.</text>
</comment>
<accession>A0ABS8XLX2</accession>
<dbReference type="RefSeq" id="WP_233392672.1">
    <property type="nucleotide sequence ID" value="NZ_JAJTWT010000005.1"/>
</dbReference>
<reference evidence="1 2" key="1">
    <citation type="submission" date="2021-12" db="EMBL/GenBank/DDBJ databases">
        <title>Genome seq of p7.</title>
        <authorList>
            <person name="Seo T."/>
        </authorList>
    </citation>
    <scope>NUCLEOTIDE SEQUENCE [LARGE SCALE GENOMIC DNA]</scope>
    <source>
        <strain evidence="1 2">P7</strain>
    </source>
</reference>
<protein>
    <submittedName>
        <fullName evidence="1">Uncharacterized protein</fullName>
    </submittedName>
</protein>
<evidence type="ECO:0000313" key="1">
    <source>
        <dbReference type="EMBL" id="MCE4538230.1"/>
    </source>
</evidence>
<keyword evidence="2" id="KW-1185">Reference proteome</keyword>
<sequence length="77" mass="8447">MTHTDPIHHPLRIRQRLRPARLRKAGPLIGGPKQVPTPDAIADCAACRPQTQHWRGFALTTALIAADHRTTTSAATH</sequence>